<gene>
    <name evidence="2" type="ORF">COM45_11300</name>
</gene>
<comment type="caution">
    <text evidence="2">The sequence shown here is derived from an EMBL/GenBank/DDBJ whole genome shotgun (WGS) entry which is preliminary data.</text>
</comment>
<evidence type="ECO:0000256" key="1">
    <source>
        <dbReference type="SAM" id="MobiDB-lite"/>
    </source>
</evidence>
<proteinExistence type="predicted"/>
<dbReference type="AlphaFoldDB" id="A0A2A4ADQ6"/>
<feature type="region of interest" description="Disordered" evidence="1">
    <location>
        <begin position="156"/>
        <end position="187"/>
    </location>
</feature>
<protein>
    <submittedName>
        <fullName evidence="2">Uncharacterized protein</fullName>
    </submittedName>
</protein>
<feature type="compositionally biased region" description="Acidic residues" evidence="1">
    <location>
        <begin position="165"/>
        <end position="178"/>
    </location>
</feature>
<evidence type="ECO:0000313" key="2">
    <source>
        <dbReference type="EMBL" id="PCC81945.1"/>
    </source>
</evidence>
<name>A0A2A4ADQ6_9CORY</name>
<dbReference type="EMBL" id="NWBP01000035">
    <property type="protein sequence ID" value="PCC81945.1"/>
    <property type="molecule type" value="Genomic_DNA"/>
</dbReference>
<evidence type="ECO:0000313" key="3">
    <source>
        <dbReference type="Proteomes" id="UP000218690"/>
    </source>
</evidence>
<accession>A0A2A4ADQ6</accession>
<reference evidence="2 3" key="1">
    <citation type="submission" date="2017-09" db="EMBL/GenBank/DDBJ databases">
        <title>Draft Genome Sequence of Corynebacterium accolens AH4003.</title>
        <authorList>
            <person name="Chen Y."/>
            <person name="Oosthuysen W.F."/>
            <person name="Kelley S."/>
            <person name="Horswill A."/>
        </authorList>
    </citation>
    <scope>NUCLEOTIDE SEQUENCE [LARGE SCALE GENOMIC DNA]</scope>
    <source>
        <strain evidence="2 3">AH4003</strain>
    </source>
</reference>
<sequence>MPTDVTYPILNAQRATELLEIAKSYDNDTAFPAAELKEIGVLLSQVIGDDKFVGSAEDVAPTADLLNAFMLLLICQEPTSPAAAQSALHIASLGALAGNPAITSRGFRLASRYYDALQDSEKAWAYAKKAAQAGDDAQLIKLQNIAEQKRAAEEALAAQQAQAAEAEETAELEPEEPEERERTGTLEEQLNELRDRLEIAKRENVKEHSEEFVDINRQVQLAAFSEEDSLPASPVGVAPNPSTALAKALSILLESAVGALWACPSFATRSHVANKSNEILRKYHLSPEYATLPAGMLARFYADAAGNNTDTTGETAADFYGLAAKEYSRSGNEARELEMLLRKVEVFLIDNDRDEAHDILASRYVNALKYTELPIAARWTVLFSETLRTEAENMFKSTQVLMDFLGRHPIASARSPLDFNALAEVFELLGDRYTSANDAVTAREKYRVAYELFNTANNQEALAALAKKA</sequence>
<dbReference type="Proteomes" id="UP000218690">
    <property type="component" value="Unassembled WGS sequence"/>
</dbReference>
<organism evidence="2 3">
    <name type="scientific">Corynebacterium accolens</name>
    <dbReference type="NCBI Taxonomy" id="38284"/>
    <lineage>
        <taxon>Bacteria</taxon>
        <taxon>Bacillati</taxon>
        <taxon>Actinomycetota</taxon>
        <taxon>Actinomycetes</taxon>
        <taxon>Mycobacteriales</taxon>
        <taxon>Corynebacteriaceae</taxon>
        <taxon>Corynebacterium</taxon>
    </lineage>
</organism>